<dbReference type="RefSeq" id="XP_034248291.1">
    <property type="nucleotide sequence ID" value="XM_034392400.1"/>
</dbReference>
<dbReference type="GeneID" id="117649527"/>
<proteinExistence type="predicted"/>
<organism evidence="3">
    <name type="scientific">Thrips palmi</name>
    <name type="common">Melon thrips</name>
    <dbReference type="NCBI Taxonomy" id="161013"/>
    <lineage>
        <taxon>Eukaryota</taxon>
        <taxon>Metazoa</taxon>
        <taxon>Ecdysozoa</taxon>
        <taxon>Arthropoda</taxon>
        <taxon>Hexapoda</taxon>
        <taxon>Insecta</taxon>
        <taxon>Pterygota</taxon>
        <taxon>Neoptera</taxon>
        <taxon>Paraneoptera</taxon>
        <taxon>Thysanoptera</taxon>
        <taxon>Terebrantia</taxon>
        <taxon>Thripoidea</taxon>
        <taxon>Thripidae</taxon>
        <taxon>Thrips</taxon>
    </lineage>
</organism>
<dbReference type="InterPro" id="IPR002937">
    <property type="entry name" value="Amino_oxidase"/>
</dbReference>
<keyword evidence="2" id="KW-1185">Reference proteome</keyword>
<dbReference type="AlphaFoldDB" id="A0A6P8ZTE2"/>
<dbReference type="Pfam" id="PF01593">
    <property type="entry name" value="Amino_oxidase"/>
    <property type="match status" value="1"/>
</dbReference>
<sequence length="498" mass="53825">MIVIVSDYVDYFTDFCVARTSLPERDPEVVVLGAGVAGLTAAAHLVANGVGKVTVLEARCRPGGRVQSSFLGDAVVELGAPWRTFHHVADNAVVRRAIVDGFLPGGFGDGYPCSPMRADAARTLLVGDKGMPVATAVAQCAYQLARDIENDLSGSAGSGDELVGHRARVALQAVPAEHRDATARVLTGLLCARRLRSPRDAAFQSRDHVCSYLGLPGAGFRVPLGHVAALEPLLKTLGPSRVRYDKAVAAVRWGMVRDQRAVVQCEDGEELPADHVIVALPLGVLKQAHGSLFLPGLPADKVDAIDRLKVQPHNRVFLDYERPFWTWLEELRLDQNAAAGFVFDAGQDHWLAGVSRLLPVRGSSHVIKVDVMGEAARTLEFSSDAEVIETLTQYLRQCSGCSDFPYPTAMVRTAWSTDALSCGAYTEYPKHEDGKLLSQTLAAPVHHVLFFAGEATSHRYLSTVQGAALSGVREADRVLERVEASRQESAFCRQRSPC</sequence>
<dbReference type="Gene3D" id="3.50.50.60">
    <property type="entry name" value="FAD/NAD(P)-binding domain"/>
    <property type="match status" value="1"/>
</dbReference>
<feature type="domain" description="Amine oxidase" evidence="1">
    <location>
        <begin position="236"/>
        <end position="479"/>
    </location>
</feature>
<dbReference type="GO" id="GO:0046592">
    <property type="term" value="F:polyamine oxidase activity"/>
    <property type="evidence" value="ECO:0007669"/>
    <property type="project" value="TreeGrafter"/>
</dbReference>
<protein>
    <submittedName>
        <fullName evidence="3">Protein anon-37Cs-like</fullName>
    </submittedName>
</protein>
<dbReference type="Proteomes" id="UP000515158">
    <property type="component" value="Unplaced"/>
</dbReference>
<dbReference type="Gene3D" id="3.90.660.10">
    <property type="match status" value="1"/>
</dbReference>
<dbReference type="SUPFAM" id="SSF54373">
    <property type="entry name" value="FAD-linked reductases, C-terminal domain"/>
    <property type="match status" value="1"/>
</dbReference>
<dbReference type="OrthoDB" id="2219495at2759"/>
<reference evidence="3" key="1">
    <citation type="submission" date="2025-08" db="UniProtKB">
        <authorList>
            <consortium name="RefSeq"/>
        </authorList>
    </citation>
    <scope>IDENTIFICATION</scope>
    <source>
        <tissue evidence="3">Total insect</tissue>
    </source>
</reference>
<evidence type="ECO:0000259" key="1">
    <source>
        <dbReference type="Pfam" id="PF01593"/>
    </source>
</evidence>
<evidence type="ECO:0000313" key="3">
    <source>
        <dbReference type="RefSeq" id="XP_034248291.1"/>
    </source>
</evidence>
<evidence type="ECO:0000313" key="2">
    <source>
        <dbReference type="Proteomes" id="UP000515158"/>
    </source>
</evidence>
<dbReference type="InParanoid" id="A0A6P8ZTE2"/>
<dbReference type="PANTHER" id="PTHR10742:SF416">
    <property type="entry name" value="SPERMINE OXIDASE"/>
    <property type="match status" value="1"/>
</dbReference>
<name>A0A6P8ZTE2_THRPL</name>
<dbReference type="InterPro" id="IPR050281">
    <property type="entry name" value="Flavin_monoamine_oxidase"/>
</dbReference>
<dbReference type="Pfam" id="PF13450">
    <property type="entry name" value="NAD_binding_8"/>
    <property type="match status" value="1"/>
</dbReference>
<dbReference type="KEGG" id="tpal:117649527"/>
<accession>A0A6P8ZTE2</accession>
<dbReference type="SUPFAM" id="SSF51905">
    <property type="entry name" value="FAD/NAD(P)-binding domain"/>
    <property type="match status" value="1"/>
</dbReference>
<dbReference type="InterPro" id="IPR036188">
    <property type="entry name" value="FAD/NAD-bd_sf"/>
</dbReference>
<dbReference type="PANTHER" id="PTHR10742">
    <property type="entry name" value="FLAVIN MONOAMINE OXIDASE"/>
    <property type="match status" value="1"/>
</dbReference>
<gene>
    <name evidence="3" type="primary">LOC117649527</name>
</gene>